<dbReference type="Pfam" id="PF00889">
    <property type="entry name" value="EF_TS"/>
    <property type="match status" value="1"/>
</dbReference>
<dbReference type="InterPro" id="IPR009060">
    <property type="entry name" value="UBA-like_sf"/>
</dbReference>
<dbReference type="PROSITE" id="PS01126">
    <property type="entry name" value="EF_TS_1"/>
    <property type="match status" value="1"/>
</dbReference>
<evidence type="ECO:0000256" key="1">
    <source>
        <dbReference type="ARBA" id="ARBA00005532"/>
    </source>
</evidence>
<dbReference type="FunFam" id="1.10.8.10:FF:000001">
    <property type="entry name" value="Elongation factor Ts"/>
    <property type="match status" value="1"/>
</dbReference>
<dbReference type="CDD" id="cd14275">
    <property type="entry name" value="UBA_EF-Ts"/>
    <property type="match status" value="1"/>
</dbReference>
<reference evidence="10" key="2">
    <citation type="journal article" date="2021" name="PeerJ">
        <title>Extensive microbial diversity within the chicken gut microbiome revealed by metagenomics and culture.</title>
        <authorList>
            <person name="Gilroy R."/>
            <person name="Ravi A."/>
            <person name="Getino M."/>
            <person name="Pursley I."/>
            <person name="Horton D.L."/>
            <person name="Alikhan N.F."/>
            <person name="Baker D."/>
            <person name="Gharbi K."/>
            <person name="Hall N."/>
            <person name="Watson M."/>
            <person name="Adriaenssens E.M."/>
            <person name="Foster-Nyarko E."/>
            <person name="Jarju S."/>
            <person name="Secka A."/>
            <person name="Antonio M."/>
            <person name="Oren A."/>
            <person name="Chaudhuri R.R."/>
            <person name="La Ragione R."/>
            <person name="Hildebrand F."/>
            <person name="Pallen M.J."/>
        </authorList>
    </citation>
    <scope>NUCLEOTIDE SEQUENCE</scope>
    <source>
        <strain evidence="10">CHK157-1446</strain>
    </source>
</reference>
<evidence type="ECO:0000259" key="9">
    <source>
        <dbReference type="Pfam" id="PF00889"/>
    </source>
</evidence>
<evidence type="ECO:0000256" key="2">
    <source>
        <dbReference type="ARBA" id="ARBA00016956"/>
    </source>
</evidence>
<feature type="domain" description="Translation elongation factor EFTs/EF1B dimerisation" evidence="9">
    <location>
        <begin position="71"/>
        <end position="285"/>
    </location>
</feature>
<evidence type="ECO:0000256" key="4">
    <source>
        <dbReference type="ARBA" id="ARBA00022917"/>
    </source>
</evidence>
<dbReference type="Proteomes" id="UP000823982">
    <property type="component" value="Unassembled WGS sequence"/>
</dbReference>
<name>A0A9D1EPL0_9FIRM</name>
<keyword evidence="6" id="KW-0963">Cytoplasm</keyword>
<dbReference type="PROSITE" id="PS01127">
    <property type="entry name" value="EF_TS_2"/>
    <property type="match status" value="1"/>
</dbReference>
<evidence type="ECO:0000313" key="10">
    <source>
        <dbReference type="EMBL" id="HIS25016.1"/>
    </source>
</evidence>
<feature type="region of interest" description="Involved in Mg(2+) ion dislocation from EF-Tu" evidence="6">
    <location>
        <begin position="80"/>
        <end position="83"/>
    </location>
</feature>
<dbReference type="Gene3D" id="3.30.479.20">
    <property type="entry name" value="Elongation factor Ts, dimerisation domain"/>
    <property type="match status" value="2"/>
</dbReference>
<dbReference type="NCBIfam" id="TIGR00116">
    <property type="entry name" value="tsf"/>
    <property type="match status" value="1"/>
</dbReference>
<comment type="similarity">
    <text evidence="1 6 7">Belongs to the EF-Ts family.</text>
</comment>
<reference evidence="10" key="1">
    <citation type="submission" date="2020-10" db="EMBL/GenBank/DDBJ databases">
        <authorList>
            <person name="Gilroy R."/>
        </authorList>
    </citation>
    <scope>NUCLEOTIDE SEQUENCE</scope>
    <source>
        <strain evidence="10">CHK157-1446</strain>
    </source>
</reference>
<evidence type="ECO:0000256" key="7">
    <source>
        <dbReference type="RuleBase" id="RU000642"/>
    </source>
</evidence>
<accession>A0A9D1EPL0</accession>
<evidence type="ECO:0000256" key="8">
    <source>
        <dbReference type="RuleBase" id="RU000643"/>
    </source>
</evidence>
<dbReference type="InterPro" id="IPR018101">
    <property type="entry name" value="Transl_elong_Ts_CS"/>
</dbReference>
<comment type="function">
    <text evidence="5 6 7">Associates with the EF-Tu.GDP complex and induces the exchange of GDP to GTP. It remains bound to the aminoacyl-tRNA.EF-Tu.GTP complex up to the GTP hydrolysis stage on the ribosome.</text>
</comment>
<dbReference type="PANTHER" id="PTHR11741:SF0">
    <property type="entry name" value="ELONGATION FACTOR TS, MITOCHONDRIAL"/>
    <property type="match status" value="1"/>
</dbReference>
<dbReference type="AlphaFoldDB" id="A0A9D1EPL0"/>
<dbReference type="InterPro" id="IPR036402">
    <property type="entry name" value="EF-Ts_dimer_sf"/>
</dbReference>
<keyword evidence="4 6" id="KW-0648">Protein biosynthesis</keyword>
<evidence type="ECO:0000256" key="3">
    <source>
        <dbReference type="ARBA" id="ARBA00022768"/>
    </source>
</evidence>
<evidence type="ECO:0000313" key="11">
    <source>
        <dbReference type="Proteomes" id="UP000823982"/>
    </source>
</evidence>
<dbReference type="InterPro" id="IPR014039">
    <property type="entry name" value="Transl_elong_EFTs/EF1B_dimer"/>
</dbReference>
<dbReference type="SUPFAM" id="SSF46934">
    <property type="entry name" value="UBA-like"/>
    <property type="match status" value="1"/>
</dbReference>
<protein>
    <recommendedName>
        <fullName evidence="2 6">Elongation factor Ts</fullName>
        <shortName evidence="6">EF-Ts</shortName>
    </recommendedName>
</protein>
<dbReference type="PANTHER" id="PTHR11741">
    <property type="entry name" value="ELONGATION FACTOR TS"/>
    <property type="match status" value="1"/>
</dbReference>
<comment type="subcellular location">
    <subcellularLocation>
        <location evidence="6 8">Cytoplasm</location>
    </subcellularLocation>
</comment>
<dbReference type="GO" id="GO:0005737">
    <property type="term" value="C:cytoplasm"/>
    <property type="evidence" value="ECO:0007669"/>
    <property type="project" value="UniProtKB-SubCell"/>
</dbReference>
<dbReference type="HAMAP" id="MF_00050">
    <property type="entry name" value="EF_Ts"/>
    <property type="match status" value="1"/>
</dbReference>
<gene>
    <name evidence="6" type="primary">tsf</name>
    <name evidence="10" type="ORF">IAD01_06410</name>
</gene>
<dbReference type="EMBL" id="DVIR01000057">
    <property type="protein sequence ID" value="HIS25016.1"/>
    <property type="molecule type" value="Genomic_DNA"/>
</dbReference>
<dbReference type="Gene3D" id="1.10.286.20">
    <property type="match status" value="1"/>
</dbReference>
<sequence length="303" mass="33076">MANITAKDVASLRERTGVGMMDCKKALVEADGDVEKAIVILREKGLATQAKKAGRVAAEGLVAAMVEGNVGAIVEVNSETDFVANTDQFKNFVNMVAKTIIECNPADVDALKACKASGSDKTVEEELQEVFLQIRENIQIRRFTRMEGTLVSYIHGEGRIGVLVKLDTDLGDKAYACGKDCALQIAAMNPAYLDRTKVPADVLENEKTIMTAQMHEDPKMANKPAAVIEKIIEGKIGKYYSENCLVDQEFVKDGDYTVGKYVEKCAKELGGTIKIADYVRYERGEGIAKKSDNFADEVASMIK</sequence>
<dbReference type="GO" id="GO:0003746">
    <property type="term" value="F:translation elongation factor activity"/>
    <property type="evidence" value="ECO:0007669"/>
    <property type="project" value="UniProtKB-UniRule"/>
</dbReference>
<dbReference type="Gene3D" id="1.10.8.10">
    <property type="entry name" value="DNA helicase RuvA subunit, C-terminal domain"/>
    <property type="match status" value="1"/>
</dbReference>
<evidence type="ECO:0000256" key="5">
    <source>
        <dbReference type="ARBA" id="ARBA00025453"/>
    </source>
</evidence>
<dbReference type="InterPro" id="IPR001816">
    <property type="entry name" value="Transl_elong_EFTs/EF1B"/>
</dbReference>
<dbReference type="SUPFAM" id="SSF54713">
    <property type="entry name" value="Elongation factor Ts (EF-Ts), dimerisation domain"/>
    <property type="match status" value="2"/>
</dbReference>
<organism evidence="10 11">
    <name type="scientific">Candidatus Faeciplasma gallinarum</name>
    <dbReference type="NCBI Taxonomy" id="2840799"/>
    <lineage>
        <taxon>Bacteria</taxon>
        <taxon>Bacillati</taxon>
        <taxon>Bacillota</taxon>
        <taxon>Clostridia</taxon>
        <taxon>Eubacteriales</taxon>
        <taxon>Oscillospiraceae</taxon>
        <taxon>Oscillospiraceae incertae sedis</taxon>
        <taxon>Candidatus Faeciplasma</taxon>
    </lineage>
</organism>
<comment type="caution">
    <text evidence="10">The sequence shown here is derived from an EMBL/GenBank/DDBJ whole genome shotgun (WGS) entry which is preliminary data.</text>
</comment>
<proteinExistence type="inferred from homology"/>
<evidence type="ECO:0000256" key="6">
    <source>
        <dbReference type="HAMAP-Rule" id="MF_00050"/>
    </source>
</evidence>
<keyword evidence="3 6" id="KW-0251">Elongation factor</keyword>